<name>A0AA40BD58_9PEZI</name>
<keyword evidence="3" id="KW-1185">Reference proteome</keyword>
<proteinExistence type="predicted"/>
<dbReference type="Proteomes" id="UP001172102">
    <property type="component" value="Unassembled WGS sequence"/>
</dbReference>
<dbReference type="SUPFAM" id="SSF51735">
    <property type="entry name" value="NAD(P)-binding Rossmann-fold domains"/>
    <property type="match status" value="1"/>
</dbReference>
<comment type="caution">
    <text evidence="2">The sequence shown here is derived from an EMBL/GenBank/DDBJ whole genome shotgun (WGS) entry which is preliminary data.</text>
</comment>
<dbReference type="PRINTS" id="PR00081">
    <property type="entry name" value="GDHRDH"/>
</dbReference>
<organism evidence="2 3">
    <name type="scientific">Lasiosphaeris hirsuta</name>
    <dbReference type="NCBI Taxonomy" id="260670"/>
    <lineage>
        <taxon>Eukaryota</taxon>
        <taxon>Fungi</taxon>
        <taxon>Dikarya</taxon>
        <taxon>Ascomycota</taxon>
        <taxon>Pezizomycotina</taxon>
        <taxon>Sordariomycetes</taxon>
        <taxon>Sordariomycetidae</taxon>
        <taxon>Sordariales</taxon>
        <taxon>Lasiosphaeriaceae</taxon>
        <taxon>Lasiosphaeris</taxon>
    </lineage>
</organism>
<evidence type="ECO:0000313" key="3">
    <source>
        <dbReference type="Proteomes" id="UP001172102"/>
    </source>
</evidence>
<gene>
    <name evidence="2" type="ORF">B0H67DRAFT_477387</name>
</gene>
<evidence type="ECO:0000313" key="2">
    <source>
        <dbReference type="EMBL" id="KAK0732042.1"/>
    </source>
</evidence>
<keyword evidence="1" id="KW-0560">Oxidoreductase</keyword>
<dbReference type="PANTHER" id="PTHR43157">
    <property type="entry name" value="PHOSPHATIDYLINOSITOL-GLYCAN BIOSYNTHESIS CLASS F PROTEIN-RELATED"/>
    <property type="match status" value="1"/>
</dbReference>
<sequence>MAPIRAVKDYLKGQLCVTLPVSTRKWTGQTIIVTGSNVGMGLEAARHFVLHDAAKVIIACRSQEKGLAAIADIEATTKRTGVAEFWELDLCYYQSVEAFARRTLALPRIDVIIANAGVLRDSFEMAEDNESHITVNVVSHMLLALLVLPKLRETAIVTGKPSVLTFTGSFTHFMTEFPERNATNIFEGLNVEEGARMKSSERYFVSKLIQLQIMREFAKQLTASEPKKPGKVITSIINPGFVNTQIMRHAGAMMELYMKLLRVTMSRTADEGGRTLVHGAEGGEETHGQYLGDCKVADPSDYVKSEEGRQVQAKLWRELMVKLEKIHPGVTQNL</sequence>
<dbReference type="GO" id="GO:0016491">
    <property type="term" value="F:oxidoreductase activity"/>
    <property type="evidence" value="ECO:0007669"/>
    <property type="project" value="UniProtKB-KW"/>
</dbReference>
<dbReference type="Pfam" id="PF00106">
    <property type="entry name" value="adh_short"/>
    <property type="match status" value="1"/>
</dbReference>
<dbReference type="Gene3D" id="3.40.50.720">
    <property type="entry name" value="NAD(P)-binding Rossmann-like Domain"/>
    <property type="match status" value="1"/>
</dbReference>
<dbReference type="InterPro" id="IPR036291">
    <property type="entry name" value="NAD(P)-bd_dom_sf"/>
</dbReference>
<dbReference type="EMBL" id="JAUKUA010000001">
    <property type="protein sequence ID" value="KAK0732042.1"/>
    <property type="molecule type" value="Genomic_DNA"/>
</dbReference>
<dbReference type="PANTHER" id="PTHR43157:SF31">
    <property type="entry name" value="PHOSPHATIDYLINOSITOL-GLYCAN BIOSYNTHESIS CLASS F PROTEIN"/>
    <property type="match status" value="1"/>
</dbReference>
<accession>A0AA40BD58</accession>
<protein>
    <submittedName>
        <fullName evidence="2">Short-chain dehydrogenase/reductase family protein</fullName>
    </submittedName>
</protein>
<dbReference type="AlphaFoldDB" id="A0AA40BD58"/>
<dbReference type="InterPro" id="IPR002347">
    <property type="entry name" value="SDR_fam"/>
</dbReference>
<evidence type="ECO:0000256" key="1">
    <source>
        <dbReference type="ARBA" id="ARBA00023002"/>
    </source>
</evidence>
<reference evidence="2" key="1">
    <citation type="submission" date="2023-06" db="EMBL/GenBank/DDBJ databases">
        <title>Genome-scale phylogeny and comparative genomics of the fungal order Sordariales.</title>
        <authorList>
            <consortium name="Lawrence Berkeley National Laboratory"/>
            <person name="Hensen N."/>
            <person name="Bonometti L."/>
            <person name="Westerberg I."/>
            <person name="Brannstrom I.O."/>
            <person name="Guillou S."/>
            <person name="Cros-Aarteil S."/>
            <person name="Calhoun S."/>
            <person name="Haridas S."/>
            <person name="Kuo A."/>
            <person name="Mondo S."/>
            <person name="Pangilinan J."/>
            <person name="Riley R."/>
            <person name="Labutti K."/>
            <person name="Andreopoulos B."/>
            <person name="Lipzen A."/>
            <person name="Chen C."/>
            <person name="Yanf M."/>
            <person name="Daum C."/>
            <person name="Ng V."/>
            <person name="Clum A."/>
            <person name="Steindorff A."/>
            <person name="Ohm R."/>
            <person name="Martin F."/>
            <person name="Silar P."/>
            <person name="Natvig D."/>
            <person name="Lalanne C."/>
            <person name="Gautier V."/>
            <person name="Ament-Velasquez S.L."/>
            <person name="Kruys A."/>
            <person name="Hutchinson M.I."/>
            <person name="Powell A.J."/>
            <person name="Barry K."/>
            <person name="Miller A.N."/>
            <person name="Grigoriev I.V."/>
            <person name="Debuchy R."/>
            <person name="Gladieux P."/>
            <person name="Thoren M.H."/>
            <person name="Johannesson H."/>
        </authorList>
    </citation>
    <scope>NUCLEOTIDE SEQUENCE</scope>
    <source>
        <strain evidence="2">SMH4607-1</strain>
    </source>
</reference>